<dbReference type="InterPro" id="IPR006157">
    <property type="entry name" value="FolB_dom"/>
</dbReference>
<evidence type="ECO:0000256" key="9">
    <source>
        <dbReference type="ARBA" id="ARBA00059496"/>
    </source>
</evidence>
<comment type="function">
    <text evidence="9">Catalyzes the conversion of 7,8-dihydroneopterin to 6-hydroxymethyl-7,8-dihydropterin. Can use L-threo-dihydroneopterin and D-erythro-dihydroneopterin as substrates for the formation of 6-hydroxymethyldihydropterin, but it can also catalyze the epimerization of carbon 2' of dihydroneopterin to dihydromonapterin at appreciable velocity.</text>
</comment>
<evidence type="ECO:0000259" key="11">
    <source>
        <dbReference type="SMART" id="SM00905"/>
    </source>
</evidence>
<reference evidence="12 13" key="1">
    <citation type="journal article" date="2003" name="Proc. Natl. Acad. Sci. U.S.A.">
        <title>The genome sequence of Blochmannia floridanus: comparative analysis of reduced genomes.</title>
        <authorList>
            <person name="Gil R."/>
            <person name="Silva F.J."/>
            <person name="Zientz E."/>
            <person name="Delmotte F."/>
            <person name="Gonzalez-Candelas F."/>
            <person name="Latorre A."/>
            <person name="Rausell C."/>
            <person name="Kramerbeek J."/>
            <person name="Gadau J."/>
            <person name="Hoelldobler B."/>
            <person name="van Ham R.C.H.J."/>
            <person name="Gross R."/>
            <person name="Moya A."/>
        </authorList>
    </citation>
    <scope>NUCLEOTIDE SEQUENCE [LARGE SCALE GENOMIC DNA]</scope>
</reference>
<accession>Q7VQQ7</accession>
<dbReference type="GO" id="GO:0046656">
    <property type="term" value="P:folic acid biosynthetic process"/>
    <property type="evidence" value="ECO:0007669"/>
    <property type="project" value="UniProtKB-UniRule"/>
</dbReference>
<dbReference type="Pfam" id="PF02152">
    <property type="entry name" value="FolB"/>
    <property type="match status" value="1"/>
</dbReference>
<keyword evidence="6 10" id="KW-0289">Folate biosynthesis</keyword>
<comment type="catalytic activity">
    <reaction evidence="2 10">
        <text>7,8-dihydroneopterin = 6-hydroxymethyl-7,8-dihydropterin + glycolaldehyde</text>
        <dbReference type="Rhea" id="RHEA:10540"/>
        <dbReference type="ChEBI" id="CHEBI:17001"/>
        <dbReference type="ChEBI" id="CHEBI:17071"/>
        <dbReference type="ChEBI" id="CHEBI:44841"/>
        <dbReference type="EC" id="4.1.2.25"/>
    </reaction>
</comment>
<comment type="catalytic activity">
    <reaction evidence="1">
        <text>7,8-dihydroneopterin = 7,8-dihydromonapterin</text>
        <dbReference type="Rhea" id="RHEA:45328"/>
        <dbReference type="ChEBI" id="CHEBI:17001"/>
        <dbReference type="ChEBI" id="CHEBI:71175"/>
        <dbReference type="EC" id="5.1.99.8"/>
    </reaction>
</comment>
<feature type="domain" description="Dihydroneopterin aldolase/epimerase" evidence="11">
    <location>
        <begin position="4"/>
        <end position="115"/>
    </location>
</feature>
<dbReference type="GO" id="GO:0016853">
    <property type="term" value="F:isomerase activity"/>
    <property type="evidence" value="ECO:0007669"/>
    <property type="project" value="UniProtKB-KW"/>
</dbReference>
<dbReference type="GO" id="GO:0046654">
    <property type="term" value="P:tetrahydrofolate biosynthetic process"/>
    <property type="evidence" value="ECO:0007669"/>
    <property type="project" value="UniProtKB-UniRule"/>
</dbReference>
<dbReference type="SMART" id="SM00905">
    <property type="entry name" value="FolB"/>
    <property type="match status" value="1"/>
</dbReference>
<dbReference type="OrthoDB" id="9810587at2"/>
<dbReference type="PANTHER" id="PTHR42844:SF1">
    <property type="entry name" value="DIHYDRONEOPTERIN ALDOLASE 1-RELATED"/>
    <property type="match status" value="1"/>
</dbReference>
<dbReference type="InterPro" id="IPR006156">
    <property type="entry name" value="Dihydroneopterin_aldolase"/>
</dbReference>
<dbReference type="NCBIfam" id="TIGR00526">
    <property type="entry name" value="folB_dom"/>
    <property type="match status" value="1"/>
</dbReference>
<dbReference type="InterPro" id="IPR043133">
    <property type="entry name" value="GTP-CH-I_C/QueF"/>
</dbReference>
<dbReference type="NCBIfam" id="TIGR00525">
    <property type="entry name" value="folB"/>
    <property type="match status" value="1"/>
</dbReference>
<dbReference type="EC" id="4.1.2.25" evidence="10"/>
<protein>
    <recommendedName>
        <fullName evidence="10">7,8-dihydroneopterin aldolase</fullName>
        <ecNumber evidence="10">4.1.2.25</ecNumber>
    </recommendedName>
</protein>
<dbReference type="STRING" id="203907.Bfl061"/>
<dbReference type="eggNOG" id="COG1539">
    <property type="taxonomic scope" value="Bacteria"/>
</dbReference>
<evidence type="ECO:0000256" key="10">
    <source>
        <dbReference type="RuleBase" id="RU362079"/>
    </source>
</evidence>
<dbReference type="GO" id="GO:0004150">
    <property type="term" value="F:dihydroneopterin aldolase activity"/>
    <property type="evidence" value="ECO:0007669"/>
    <property type="project" value="UniProtKB-UniRule"/>
</dbReference>
<evidence type="ECO:0000256" key="5">
    <source>
        <dbReference type="ARBA" id="ARBA00011823"/>
    </source>
</evidence>
<evidence type="ECO:0000256" key="7">
    <source>
        <dbReference type="ARBA" id="ARBA00023235"/>
    </source>
</evidence>
<name>Q7VQQ7_BLOFL</name>
<dbReference type="SUPFAM" id="SSF55620">
    <property type="entry name" value="Tetrahydrobiopterin biosynthesis enzymes-like"/>
    <property type="match status" value="1"/>
</dbReference>
<dbReference type="EMBL" id="BX248583">
    <property type="protein sequence ID" value="CAD83586.1"/>
    <property type="molecule type" value="Genomic_DNA"/>
</dbReference>
<keyword evidence="8 10" id="KW-0456">Lyase</keyword>
<evidence type="ECO:0000256" key="6">
    <source>
        <dbReference type="ARBA" id="ARBA00022909"/>
    </source>
</evidence>
<evidence type="ECO:0000313" key="13">
    <source>
        <dbReference type="Proteomes" id="UP000002192"/>
    </source>
</evidence>
<dbReference type="HOGENOM" id="CLU_112632_0_2_6"/>
<dbReference type="UniPathway" id="UPA00077">
    <property type="reaction ID" value="UER00154"/>
</dbReference>
<dbReference type="GO" id="GO:0005737">
    <property type="term" value="C:cytoplasm"/>
    <property type="evidence" value="ECO:0007669"/>
    <property type="project" value="TreeGrafter"/>
</dbReference>
<sequence length="122" mass="14264">MDILYINQLIVMSSVGIYDWEKNQLQKLIFDLELTCHDKFFVSNTDMSNYLDYTKISNIILDTINGKHFLLIEYIAEEIIKILMEKFSVISWIRLKVDKPNAVCNARSVGICIERENKILSL</sequence>
<organism evidence="12 13">
    <name type="scientific">Blochmanniella floridana</name>
    <dbReference type="NCBI Taxonomy" id="203907"/>
    <lineage>
        <taxon>Bacteria</taxon>
        <taxon>Pseudomonadati</taxon>
        <taxon>Pseudomonadota</taxon>
        <taxon>Gammaproteobacteria</taxon>
        <taxon>Enterobacterales</taxon>
        <taxon>Enterobacteriaceae</taxon>
        <taxon>ant endosymbionts</taxon>
        <taxon>Candidatus Blochmanniella</taxon>
    </lineage>
</organism>
<comment type="similarity">
    <text evidence="4 10">Belongs to the DHNA family.</text>
</comment>
<dbReference type="AlphaFoldDB" id="Q7VQQ7"/>
<comment type="pathway">
    <text evidence="3 10">Cofactor biosynthesis; tetrahydrofolate biosynthesis; 2-amino-4-hydroxy-6-hydroxymethyl-7,8-dihydropteridine diphosphate from 7,8-dihydroneopterin triphosphate: step 3/4.</text>
</comment>
<evidence type="ECO:0000256" key="8">
    <source>
        <dbReference type="ARBA" id="ARBA00023239"/>
    </source>
</evidence>
<proteinExistence type="inferred from homology"/>
<dbReference type="FunFam" id="3.30.1130.10:FF:000002">
    <property type="entry name" value="7,8-dihydroneopterin aldolase"/>
    <property type="match status" value="1"/>
</dbReference>
<dbReference type="Proteomes" id="UP000002192">
    <property type="component" value="Chromosome"/>
</dbReference>
<keyword evidence="7" id="KW-0413">Isomerase</keyword>
<dbReference type="PANTHER" id="PTHR42844">
    <property type="entry name" value="DIHYDRONEOPTERIN ALDOLASE 1-RELATED"/>
    <property type="match status" value="1"/>
</dbReference>
<evidence type="ECO:0000256" key="2">
    <source>
        <dbReference type="ARBA" id="ARBA00001353"/>
    </source>
</evidence>
<keyword evidence="13" id="KW-1185">Reference proteome</keyword>
<evidence type="ECO:0000256" key="3">
    <source>
        <dbReference type="ARBA" id="ARBA00005013"/>
    </source>
</evidence>
<dbReference type="KEGG" id="bfl:Bfl061"/>
<gene>
    <name evidence="12" type="primary">folB</name>
    <name evidence="12" type="ordered locus">Bfl061</name>
</gene>
<evidence type="ECO:0000313" key="12">
    <source>
        <dbReference type="EMBL" id="CAD83586.1"/>
    </source>
</evidence>
<dbReference type="Gene3D" id="3.30.1130.10">
    <property type="match status" value="1"/>
</dbReference>
<evidence type="ECO:0000256" key="1">
    <source>
        <dbReference type="ARBA" id="ARBA00000693"/>
    </source>
</evidence>
<comment type="subunit">
    <text evidence="5">Homooctamer.</text>
</comment>
<evidence type="ECO:0000256" key="4">
    <source>
        <dbReference type="ARBA" id="ARBA00005708"/>
    </source>
</evidence>